<evidence type="ECO:0000313" key="1">
    <source>
        <dbReference type="EMBL" id="POR51487.1"/>
    </source>
</evidence>
<name>A0A2S4MAF1_9BURK</name>
<accession>A0A2S4MAF1</accession>
<dbReference type="EMBL" id="PQGA01000006">
    <property type="protein sequence ID" value="POR51487.1"/>
    <property type="molecule type" value="Genomic_DNA"/>
</dbReference>
<gene>
    <name evidence="1" type="ORF">B0G62_10616</name>
</gene>
<proteinExistence type="predicted"/>
<sequence>MQLAYDTLAQFARRMRMGHQCPIGTGRPAASPRRSPQSVQLVLIARMIEAPDFSIVTIVQHLVQRLGAPTFFGGDLHCGMVHLEGARPIWVKPREARNNFVQIYVGEARTDHRTVNV</sequence>
<evidence type="ECO:0000313" key="2">
    <source>
        <dbReference type="Proteomes" id="UP000237381"/>
    </source>
</evidence>
<comment type="caution">
    <text evidence="1">The sequence shown here is derived from an EMBL/GenBank/DDBJ whole genome shotgun (WGS) entry which is preliminary data.</text>
</comment>
<protein>
    <submittedName>
        <fullName evidence="1">Uncharacterized protein</fullName>
    </submittedName>
</protein>
<dbReference type="Proteomes" id="UP000237381">
    <property type="component" value="Unassembled WGS sequence"/>
</dbReference>
<dbReference type="AlphaFoldDB" id="A0A2S4MAF1"/>
<keyword evidence="2" id="KW-1185">Reference proteome</keyword>
<reference evidence="1 2" key="1">
    <citation type="submission" date="2018-01" db="EMBL/GenBank/DDBJ databases">
        <title>Genomic Encyclopedia of Type Strains, Phase III (KMG-III): the genomes of soil and plant-associated and newly described type strains.</title>
        <authorList>
            <person name="Whitman W."/>
        </authorList>
    </citation>
    <scope>NUCLEOTIDE SEQUENCE [LARGE SCALE GENOMIC DNA]</scope>
    <source>
        <strain evidence="1 2">JCM 18070</strain>
    </source>
</reference>
<organism evidence="1 2">
    <name type="scientific">Paraburkholderia eburnea</name>
    <dbReference type="NCBI Taxonomy" id="1189126"/>
    <lineage>
        <taxon>Bacteria</taxon>
        <taxon>Pseudomonadati</taxon>
        <taxon>Pseudomonadota</taxon>
        <taxon>Betaproteobacteria</taxon>
        <taxon>Burkholderiales</taxon>
        <taxon>Burkholderiaceae</taxon>
        <taxon>Paraburkholderia</taxon>
    </lineage>
</organism>